<dbReference type="CDD" id="cd00496">
    <property type="entry name" value="PheRS_alpha_core"/>
    <property type="match status" value="1"/>
</dbReference>
<dbReference type="PANTHER" id="PTHR11538:SF41">
    <property type="entry name" value="PHENYLALANINE--TRNA LIGASE, MITOCHONDRIAL"/>
    <property type="match status" value="1"/>
</dbReference>
<dbReference type="Pfam" id="PF03147">
    <property type="entry name" value="FDX-ACB"/>
    <property type="match status" value="1"/>
</dbReference>
<dbReference type="GO" id="GO:0004826">
    <property type="term" value="F:phenylalanine-tRNA ligase activity"/>
    <property type="evidence" value="ECO:0007669"/>
    <property type="project" value="UniProtKB-EC"/>
</dbReference>
<dbReference type="PROSITE" id="PS51447">
    <property type="entry name" value="FDX_ACB"/>
    <property type="match status" value="1"/>
</dbReference>
<dbReference type="InterPro" id="IPR045864">
    <property type="entry name" value="aa-tRNA-synth_II/BPL/LPL"/>
</dbReference>
<evidence type="ECO:0000256" key="7">
    <source>
        <dbReference type="ARBA" id="ARBA00022917"/>
    </source>
</evidence>
<evidence type="ECO:0000313" key="16">
    <source>
        <dbReference type="WBParaSite" id="EEL_0000637101-mRNA-1"/>
    </source>
</evidence>
<keyword evidence="10" id="KW-0030">Aminoacyl-tRNA synthetase</keyword>
<accession>A0A0R3RW50</accession>
<dbReference type="InterPro" id="IPR036690">
    <property type="entry name" value="Fdx_antiC-bd_sf"/>
</dbReference>
<keyword evidence="6" id="KW-0067">ATP-binding</keyword>
<evidence type="ECO:0000256" key="2">
    <source>
        <dbReference type="ARBA" id="ARBA00008226"/>
    </source>
</evidence>
<organism evidence="15 16">
    <name type="scientific">Elaeophora elaphi</name>
    <dbReference type="NCBI Taxonomy" id="1147741"/>
    <lineage>
        <taxon>Eukaryota</taxon>
        <taxon>Metazoa</taxon>
        <taxon>Ecdysozoa</taxon>
        <taxon>Nematoda</taxon>
        <taxon>Chromadorea</taxon>
        <taxon>Rhabditida</taxon>
        <taxon>Spirurina</taxon>
        <taxon>Spiruromorpha</taxon>
        <taxon>Filarioidea</taxon>
        <taxon>Onchocercidae</taxon>
        <taxon>Elaeophora</taxon>
    </lineage>
</organism>
<dbReference type="SUPFAM" id="SSF55681">
    <property type="entry name" value="Class II aaRS and biotin synthetases"/>
    <property type="match status" value="1"/>
</dbReference>
<keyword evidence="4" id="KW-0436">Ligase</keyword>
<evidence type="ECO:0000256" key="4">
    <source>
        <dbReference type="ARBA" id="ARBA00022598"/>
    </source>
</evidence>
<feature type="domain" description="Aminoacyl-transfer RNA synthetases class-II family profile" evidence="13">
    <location>
        <begin position="49"/>
        <end position="341"/>
    </location>
</feature>
<evidence type="ECO:0000313" key="15">
    <source>
        <dbReference type="Proteomes" id="UP000050640"/>
    </source>
</evidence>
<keyword evidence="9" id="KW-0496">Mitochondrion</keyword>
<keyword evidence="8" id="KW-0809">Transit peptide</keyword>
<dbReference type="Gene3D" id="3.30.930.10">
    <property type="entry name" value="Bira Bifunctional Protein, Domain 2"/>
    <property type="match status" value="1"/>
</dbReference>
<evidence type="ECO:0000259" key="14">
    <source>
        <dbReference type="PROSITE" id="PS51447"/>
    </source>
</evidence>
<dbReference type="WBParaSite" id="EEL_0000637101-mRNA-1">
    <property type="protein sequence ID" value="EEL_0000637101-mRNA-1"/>
    <property type="gene ID" value="EEL_0000637101"/>
</dbReference>
<dbReference type="InterPro" id="IPR006195">
    <property type="entry name" value="aa-tRNA-synth_II"/>
</dbReference>
<dbReference type="Pfam" id="PF01409">
    <property type="entry name" value="tRNA-synt_2d"/>
    <property type="match status" value="2"/>
</dbReference>
<dbReference type="AlphaFoldDB" id="A0A0R3RW50"/>
<evidence type="ECO:0000256" key="3">
    <source>
        <dbReference type="ARBA" id="ARBA00012814"/>
    </source>
</evidence>
<evidence type="ECO:0000259" key="13">
    <source>
        <dbReference type="PROSITE" id="PS50862"/>
    </source>
</evidence>
<evidence type="ECO:0000256" key="6">
    <source>
        <dbReference type="ARBA" id="ARBA00022840"/>
    </source>
</evidence>
<dbReference type="Gene3D" id="3.30.70.380">
    <property type="entry name" value="Ferrodoxin-fold anticodon-binding domain"/>
    <property type="match status" value="1"/>
</dbReference>
<comment type="subcellular location">
    <subcellularLocation>
        <location evidence="1">Mitochondrion matrix</location>
    </subcellularLocation>
</comment>
<evidence type="ECO:0000256" key="5">
    <source>
        <dbReference type="ARBA" id="ARBA00022741"/>
    </source>
</evidence>
<evidence type="ECO:0000256" key="1">
    <source>
        <dbReference type="ARBA" id="ARBA00004305"/>
    </source>
</evidence>
<proteinExistence type="inferred from homology"/>
<reference evidence="16" key="1">
    <citation type="submission" date="2017-02" db="UniProtKB">
        <authorList>
            <consortium name="WormBaseParasite"/>
        </authorList>
    </citation>
    <scope>IDENTIFICATION</scope>
</reference>
<dbReference type="EC" id="6.1.1.20" evidence="3"/>
<keyword evidence="15" id="KW-1185">Reference proteome</keyword>
<dbReference type="InterPro" id="IPR005121">
    <property type="entry name" value="Fdx_antiC-bd"/>
</dbReference>
<dbReference type="GO" id="GO:0006432">
    <property type="term" value="P:phenylalanyl-tRNA aminoacylation"/>
    <property type="evidence" value="ECO:0007669"/>
    <property type="project" value="TreeGrafter"/>
</dbReference>
<dbReference type="GO" id="GO:0005524">
    <property type="term" value="F:ATP binding"/>
    <property type="evidence" value="ECO:0007669"/>
    <property type="project" value="UniProtKB-KW"/>
</dbReference>
<protein>
    <recommendedName>
        <fullName evidence="3">phenylalanine--tRNA ligase</fullName>
        <ecNumber evidence="3">6.1.1.20</ecNumber>
    </recommendedName>
    <alternativeName>
        <fullName evidence="11">Phenylalanyl-tRNA synthetase</fullName>
    </alternativeName>
</protein>
<evidence type="ECO:0000256" key="8">
    <source>
        <dbReference type="ARBA" id="ARBA00022946"/>
    </source>
</evidence>
<dbReference type="PROSITE" id="PS50862">
    <property type="entry name" value="AA_TRNA_LIGASE_II"/>
    <property type="match status" value="1"/>
</dbReference>
<dbReference type="SUPFAM" id="SSF54991">
    <property type="entry name" value="Anticodon-binding domain of PheRS"/>
    <property type="match status" value="1"/>
</dbReference>
<dbReference type="FunFam" id="3.30.70.380:FF:000002">
    <property type="entry name" value="phenylalanine--tRNA ligase, mitochondrial"/>
    <property type="match status" value="1"/>
</dbReference>
<comment type="similarity">
    <text evidence="2">Belongs to the class-II aminoacyl-tRNA synthetase family.</text>
</comment>
<evidence type="ECO:0000256" key="10">
    <source>
        <dbReference type="ARBA" id="ARBA00023146"/>
    </source>
</evidence>
<sequence>MRLKPLYLFRSYKRNFVCSQLARTSKLQFAPPQTFEIDGILLSPDEKWNLSPAVLRTLQRRLLFEVDNPLCLLKQRIFNFIYGKYQSRGGMSPQFAVIDNQPRVVSVFDNFDSLLVPANHVSRSVQDTYYVNKDYCLRTHTSAHQHSLIKQGLDNFLVIGDVYRRDAIDSFHFPCFHQVEGVRLFTTAELFGDPLNRNPKPLFSNDRRTEKKQGQHTTDVAECLIKDLKAFLETLCHHIFGTDYDMRWVNTDFPFTYPSFELEIYYEDKWIEVLGCGVVEQDLLRMAGIVDKVGWAFGLGLERLAMALYGIPDIRLFWSRDSGFLTQFAEKSPNENFKYVPISIHPQVLYDLSFWLPEGVSPKQMAAETCDLIRSIDDQLIEQVKVTDTFVHPETKKTSQTYRLVYRSHEGALTKEAVNKVHLKIRQKMVENYGVVLR</sequence>
<evidence type="ECO:0000256" key="9">
    <source>
        <dbReference type="ARBA" id="ARBA00023128"/>
    </source>
</evidence>
<comment type="catalytic activity">
    <reaction evidence="12">
        <text>tRNA(Phe) + L-phenylalanine + ATP = L-phenylalanyl-tRNA(Phe) + AMP + diphosphate + H(+)</text>
        <dbReference type="Rhea" id="RHEA:19413"/>
        <dbReference type="Rhea" id="RHEA-COMP:9668"/>
        <dbReference type="Rhea" id="RHEA-COMP:9699"/>
        <dbReference type="ChEBI" id="CHEBI:15378"/>
        <dbReference type="ChEBI" id="CHEBI:30616"/>
        <dbReference type="ChEBI" id="CHEBI:33019"/>
        <dbReference type="ChEBI" id="CHEBI:58095"/>
        <dbReference type="ChEBI" id="CHEBI:78442"/>
        <dbReference type="ChEBI" id="CHEBI:78531"/>
        <dbReference type="ChEBI" id="CHEBI:456215"/>
        <dbReference type="EC" id="6.1.1.20"/>
    </reaction>
</comment>
<dbReference type="SMART" id="SM00896">
    <property type="entry name" value="FDX-ACB"/>
    <property type="match status" value="1"/>
</dbReference>
<dbReference type="GO" id="GO:0000049">
    <property type="term" value="F:tRNA binding"/>
    <property type="evidence" value="ECO:0007669"/>
    <property type="project" value="InterPro"/>
</dbReference>
<keyword evidence="5" id="KW-0547">Nucleotide-binding</keyword>
<dbReference type="GO" id="GO:0005759">
    <property type="term" value="C:mitochondrial matrix"/>
    <property type="evidence" value="ECO:0007669"/>
    <property type="project" value="UniProtKB-SubCell"/>
</dbReference>
<evidence type="ECO:0000256" key="11">
    <source>
        <dbReference type="ARBA" id="ARBA00031194"/>
    </source>
</evidence>
<keyword evidence="7" id="KW-0648">Protein biosynthesis</keyword>
<evidence type="ECO:0000256" key="12">
    <source>
        <dbReference type="ARBA" id="ARBA00049255"/>
    </source>
</evidence>
<name>A0A0R3RW50_9BILA</name>
<dbReference type="PANTHER" id="PTHR11538">
    <property type="entry name" value="PHENYLALANYL-TRNA SYNTHETASE"/>
    <property type="match status" value="1"/>
</dbReference>
<feature type="domain" description="FDX-ACB" evidence="14">
    <location>
        <begin position="343"/>
        <end position="438"/>
    </location>
</feature>
<dbReference type="Proteomes" id="UP000050640">
    <property type="component" value="Unplaced"/>
</dbReference>
<dbReference type="InterPro" id="IPR002319">
    <property type="entry name" value="Phenylalanyl-tRNA_Synthase"/>
</dbReference>
<dbReference type="STRING" id="1147741.A0A0R3RW50"/>